<dbReference type="InterPro" id="IPR004014">
    <property type="entry name" value="ATPase_P-typ_cation-transptr_N"/>
</dbReference>
<dbReference type="EMBL" id="UGMA01000005">
    <property type="protein sequence ID" value="STU97881.1"/>
    <property type="molecule type" value="Genomic_DNA"/>
</dbReference>
<dbReference type="EC" id="3.6.3.8" evidence="3"/>
<keyword evidence="1" id="KW-0472">Membrane</keyword>
<dbReference type="Pfam" id="PF00690">
    <property type="entry name" value="Cation_ATPase_N"/>
    <property type="match status" value="1"/>
</dbReference>
<evidence type="ECO:0000313" key="4">
    <source>
        <dbReference type="Proteomes" id="UP000254020"/>
    </source>
</evidence>
<name>A0A378A6W7_KLEPN</name>
<evidence type="ECO:0000313" key="3">
    <source>
        <dbReference type="EMBL" id="STU97881.1"/>
    </source>
</evidence>
<proteinExistence type="predicted"/>
<dbReference type="GO" id="GO:0022857">
    <property type="term" value="F:transmembrane transporter activity"/>
    <property type="evidence" value="ECO:0007669"/>
    <property type="project" value="UniProtKB-ARBA"/>
</dbReference>
<dbReference type="AlphaFoldDB" id="A0A378A6W7"/>
<sequence length="106" mass="11474">MTKMNNPKFTTPSGNTAPRQVWQQTVDAVLAQTKSQAAGLSSADAAERLNTCGPNALPEKKGKPGWLRFLAHFNDVLIYVLLAAAALTAIMGHWVDTLVILRRDGD</sequence>
<dbReference type="GO" id="GO:0016787">
    <property type="term" value="F:hydrolase activity"/>
    <property type="evidence" value="ECO:0007669"/>
    <property type="project" value="UniProtKB-KW"/>
</dbReference>
<evidence type="ECO:0000256" key="1">
    <source>
        <dbReference type="SAM" id="Phobius"/>
    </source>
</evidence>
<reference evidence="3 4" key="1">
    <citation type="submission" date="2018-06" db="EMBL/GenBank/DDBJ databases">
        <authorList>
            <consortium name="Pathogen Informatics"/>
            <person name="Doyle S."/>
        </authorList>
    </citation>
    <scope>NUCLEOTIDE SEQUENCE [LARGE SCALE GENOMIC DNA]</scope>
    <source>
        <strain evidence="3 4">NCTC9504</strain>
    </source>
</reference>
<accession>A0A378A6W7</accession>
<keyword evidence="3" id="KW-0378">Hydrolase</keyword>
<organism evidence="3 4">
    <name type="scientific">Klebsiella pneumoniae subsp. pneumoniae</name>
    <dbReference type="NCBI Taxonomy" id="72407"/>
    <lineage>
        <taxon>Bacteria</taxon>
        <taxon>Pseudomonadati</taxon>
        <taxon>Pseudomonadota</taxon>
        <taxon>Gammaproteobacteria</taxon>
        <taxon>Enterobacterales</taxon>
        <taxon>Enterobacteriaceae</taxon>
        <taxon>Klebsiella/Raoultella group</taxon>
        <taxon>Klebsiella</taxon>
        <taxon>Klebsiella pneumoniae complex</taxon>
    </lineage>
</organism>
<dbReference type="InterPro" id="IPR023298">
    <property type="entry name" value="ATPase_P-typ_TM_dom_sf"/>
</dbReference>
<dbReference type="SMART" id="SM00831">
    <property type="entry name" value="Cation_ATPase_N"/>
    <property type="match status" value="1"/>
</dbReference>
<feature type="domain" description="Cation-transporting P-type ATPase N-terminal" evidence="2">
    <location>
        <begin position="20"/>
        <end position="93"/>
    </location>
</feature>
<protein>
    <submittedName>
        <fullName evidence="3">Cation-transporting P-type ATPase</fullName>
        <ecNumber evidence="3">3.6.3.8</ecNumber>
    </submittedName>
</protein>
<evidence type="ECO:0000259" key="2">
    <source>
        <dbReference type="SMART" id="SM00831"/>
    </source>
</evidence>
<dbReference type="Gene3D" id="2.70.150.10">
    <property type="entry name" value="Calcium-transporting ATPase, cytoplasmic transduction domain A"/>
    <property type="match status" value="1"/>
</dbReference>
<keyword evidence="1" id="KW-0812">Transmembrane</keyword>
<keyword evidence="1" id="KW-1133">Transmembrane helix</keyword>
<gene>
    <name evidence="3" type="primary">yloB</name>
    <name evidence="3" type="ORF">NCTC9504_04855</name>
</gene>
<feature type="transmembrane region" description="Helical" evidence="1">
    <location>
        <begin position="76"/>
        <end position="101"/>
    </location>
</feature>
<dbReference type="SUPFAM" id="SSF81665">
    <property type="entry name" value="Calcium ATPase, transmembrane domain M"/>
    <property type="match status" value="1"/>
</dbReference>
<dbReference type="Gene3D" id="1.20.1110.10">
    <property type="entry name" value="Calcium-transporting ATPase, transmembrane domain"/>
    <property type="match status" value="1"/>
</dbReference>
<dbReference type="Proteomes" id="UP000254020">
    <property type="component" value="Unassembled WGS sequence"/>
</dbReference>